<proteinExistence type="predicted"/>
<reference evidence="1 2" key="1">
    <citation type="journal article" date="2021" name="Sci. Rep.">
        <title>Chromosome anchoring in Senegalese sole (Solea senegalensis) reveals sex-associated markers and genome rearrangements in flatfish.</title>
        <authorList>
            <person name="Guerrero-Cozar I."/>
            <person name="Gomez-Garrido J."/>
            <person name="Berbel C."/>
            <person name="Martinez-Blanch J.F."/>
            <person name="Alioto T."/>
            <person name="Claros M.G."/>
            <person name="Gagnaire P.A."/>
            <person name="Manchado M."/>
        </authorList>
    </citation>
    <scope>NUCLEOTIDE SEQUENCE [LARGE SCALE GENOMIC DNA]</scope>
    <source>
        <strain evidence="1">Sse05_10M</strain>
    </source>
</reference>
<evidence type="ECO:0000313" key="2">
    <source>
        <dbReference type="Proteomes" id="UP000693946"/>
    </source>
</evidence>
<protein>
    <submittedName>
        <fullName evidence="1">Uncharacterized protein</fullName>
    </submittedName>
</protein>
<dbReference type="Proteomes" id="UP000693946">
    <property type="component" value="Linkage Group LG7"/>
</dbReference>
<evidence type="ECO:0000313" key="1">
    <source>
        <dbReference type="EMBL" id="KAG7482333.1"/>
    </source>
</evidence>
<gene>
    <name evidence="1" type="ORF">JOB18_018837</name>
</gene>
<dbReference type="AlphaFoldDB" id="A0AAV6Q5A4"/>
<comment type="caution">
    <text evidence="1">The sequence shown here is derived from an EMBL/GenBank/DDBJ whole genome shotgun (WGS) entry which is preliminary data.</text>
</comment>
<dbReference type="EMBL" id="JAGKHQ010000019">
    <property type="protein sequence ID" value="KAG7482333.1"/>
    <property type="molecule type" value="Genomic_DNA"/>
</dbReference>
<keyword evidence="2" id="KW-1185">Reference proteome</keyword>
<accession>A0AAV6Q5A4</accession>
<sequence length="70" mass="7960">MKQDCLELSDEAEIITTVVTVKRPALQDTFNPPGAEERRKNPLCQDSRLRASRVCPSNCPFHCEWIRGDS</sequence>
<organism evidence="1 2">
    <name type="scientific">Solea senegalensis</name>
    <name type="common">Senegalese sole</name>
    <dbReference type="NCBI Taxonomy" id="28829"/>
    <lineage>
        <taxon>Eukaryota</taxon>
        <taxon>Metazoa</taxon>
        <taxon>Chordata</taxon>
        <taxon>Craniata</taxon>
        <taxon>Vertebrata</taxon>
        <taxon>Euteleostomi</taxon>
        <taxon>Actinopterygii</taxon>
        <taxon>Neopterygii</taxon>
        <taxon>Teleostei</taxon>
        <taxon>Neoteleostei</taxon>
        <taxon>Acanthomorphata</taxon>
        <taxon>Carangaria</taxon>
        <taxon>Pleuronectiformes</taxon>
        <taxon>Pleuronectoidei</taxon>
        <taxon>Soleidae</taxon>
        <taxon>Solea</taxon>
    </lineage>
</organism>
<name>A0AAV6Q5A4_SOLSE</name>